<dbReference type="Proteomes" id="UP000787635">
    <property type="component" value="Unassembled WGS sequence"/>
</dbReference>
<accession>A0ABX1EBB1</accession>
<name>A0ABX1EBB1_9PROT</name>
<reference evidence="1 2" key="1">
    <citation type="submission" date="2020-03" db="EMBL/GenBank/DDBJ databases">
        <title>Roseomonas selenitidurans sp. nov. isolated from urban soil.</title>
        <authorList>
            <person name="Liu H."/>
        </authorList>
    </citation>
    <scope>NUCLEOTIDE SEQUENCE [LARGE SCALE GENOMIC DNA]</scope>
    <source>
        <strain evidence="1 2">BU-1</strain>
    </source>
</reference>
<comment type="caution">
    <text evidence="1">The sequence shown here is derived from an EMBL/GenBank/DDBJ whole genome shotgun (WGS) entry which is preliminary data.</text>
</comment>
<evidence type="ECO:0000313" key="1">
    <source>
        <dbReference type="EMBL" id="NKC34093.1"/>
    </source>
</evidence>
<organism evidence="1 2">
    <name type="scientific">Falsiroseomonas selenitidurans</name>
    <dbReference type="NCBI Taxonomy" id="2716335"/>
    <lineage>
        <taxon>Bacteria</taxon>
        <taxon>Pseudomonadati</taxon>
        <taxon>Pseudomonadota</taxon>
        <taxon>Alphaproteobacteria</taxon>
        <taxon>Acetobacterales</taxon>
        <taxon>Roseomonadaceae</taxon>
        <taxon>Falsiroseomonas</taxon>
    </lineage>
</organism>
<protein>
    <submittedName>
        <fullName evidence="1">DUF4384 domain-containing protein</fullName>
    </submittedName>
</protein>
<gene>
    <name evidence="1" type="ORF">HEQ75_24770</name>
</gene>
<keyword evidence="2" id="KW-1185">Reference proteome</keyword>
<feature type="non-terminal residue" evidence="1">
    <location>
        <position position="1"/>
    </location>
</feature>
<evidence type="ECO:0000313" key="2">
    <source>
        <dbReference type="Proteomes" id="UP000787635"/>
    </source>
</evidence>
<sequence>PLPAPAPDLAAAAAAAAAAAPCSLLEGSAADGRARVAGVLRRGGAAAVQGVLAQRGVPEAAQALDLHPFEGPYCGALDTIRQVAAGPGEAPGVALLGSMPLQRGELLRLDVAMPGRAAQLQVSYLMKSNEIVHLVPSRPEAAGARLRLGEPGPGFTGWEVDEPFGTDMILVIASDRPLFAQPRPVVENLDDYLAALAAALREARRQGHQVSARAVVVETVARR</sequence>
<proteinExistence type="predicted"/>
<dbReference type="EMBL" id="JAAVNE010000065">
    <property type="protein sequence ID" value="NKC34093.1"/>
    <property type="molecule type" value="Genomic_DNA"/>
</dbReference>